<accession>A0A380T088</accession>
<organism evidence="1 2">
    <name type="scientific">Pseudomonas wadenswilerensis</name>
    <dbReference type="NCBI Taxonomy" id="1785161"/>
    <lineage>
        <taxon>Bacteria</taxon>
        <taxon>Pseudomonadati</taxon>
        <taxon>Pseudomonadota</taxon>
        <taxon>Gammaproteobacteria</taxon>
        <taxon>Pseudomonadales</taxon>
        <taxon>Pseudomonadaceae</taxon>
        <taxon>Pseudomonas</taxon>
    </lineage>
</organism>
<dbReference type="AlphaFoldDB" id="A0A380T088"/>
<evidence type="ECO:0000313" key="1">
    <source>
        <dbReference type="EMBL" id="SUQ63712.1"/>
    </source>
</evidence>
<reference evidence="2" key="1">
    <citation type="submission" date="2018-07" db="EMBL/GenBank/DDBJ databases">
        <authorList>
            <person name="Blom J."/>
        </authorList>
    </citation>
    <scope>NUCLEOTIDE SEQUENCE [LARGE SCALE GENOMIC DNA]</scope>
    <source>
        <strain evidence="2">CCOS 864</strain>
    </source>
</reference>
<name>A0A380T088_9PSED</name>
<keyword evidence="2" id="KW-1185">Reference proteome</keyword>
<dbReference type="Gene3D" id="2.60.120.260">
    <property type="entry name" value="Galactose-binding domain-like"/>
    <property type="match status" value="1"/>
</dbReference>
<evidence type="ECO:0008006" key="3">
    <source>
        <dbReference type="Google" id="ProtNLM"/>
    </source>
</evidence>
<gene>
    <name evidence="1" type="ORF">CCOS864_03165</name>
</gene>
<protein>
    <recommendedName>
        <fullName evidence="3">CBM-cenC domain-containing protein</fullName>
    </recommendedName>
</protein>
<dbReference type="EMBL" id="UIDD01000008">
    <property type="protein sequence ID" value="SUQ63712.1"/>
    <property type="molecule type" value="Genomic_DNA"/>
</dbReference>
<proteinExistence type="predicted"/>
<sequence length="287" mass="32808">MGLFIEHTGFEIPEDPWNGWERGPDGSKLIINRDHGNHFVSFDNTSRLLNKTLTGLEPGETYRVSLRVKRHHDNLLTPTLWFELDGEPLEERFEVRDQHWQTLRWTFQAARAEHRLELLGHGITGELADGLGFDDIRIYPKQTAERFYGYPNQYISNGQSLPLPTMTVSLQAEPGGRTGILPTGNDYQYLSIHYVDGAPASPLQVNISLAWLCEKVRFEWRSRNERGEVRFYDAQGILQNTQTLPRPSGNAVNNWIEYAAPGHTDIARIEVNANDSSLLAYFTLWSL</sequence>
<dbReference type="RefSeq" id="WP_115087253.1">
    <property type="nucleotide sequence ID" value="NZ_CBCSFG010000015.1"/>
</dbReference>
<dbReference type="Proteomes" id="UP000255177">
    <property type="component" value="Unassembled WGS sequence"/>
</dbReference>
<evidence type="ECO:0000313" key="2">
    <source>
        <dbReference type="Proteomes" id="UP000255177"/>
    </source>
</evidence>